<accession>A0AAD4VQP6</accession>
<feature type="signal peptide" evidence="1">
    <location>
        <begin position="1"/>
        <end position="23"/>
    </location>
</feature>
<protein>
    <recommendedName>
        <fullName evidence="4">Secreted protein</fullName>
    </recommendedName>
</protein>
<dbReference type="AlphaFoldDB" id="A0AAD4VQP6"/>
<gene>
    <name evidence="2" type="ORF">L3X38_027508</name>
</gene>
<dbReference type="EMBL" id="JAJFAZ020000005">
    <property type="protein sequence ID" value="KAI5328112.1"/>
    <property type="molecule type" value="Genomic_DNA"/>
</dbReference>
<evidence type="ECO:0000313" key="2">
    <source>
        <dbReference type="EMBL" id="KAI5328112.1"/>
    </source>
</evidence>
<evidence type="ECO:0000256" key="1">
    <source>
        <dbReference type="SAM" id="SignalP"/>
    </source>
</evidence>
<reference evidence="2 3" key="1">
    <citation type="journal article" date="2022" name="G3 (Bethesda)">
        <title>Whole-genome sequence and methylome profiling of the almond [Prunus dulcis (Mill.) D.A. Webb] cultivar 'Nonpareil'.</title>
        <authorList>
            <person name="D'Amico-Willman K.M."/>
            <person name="Ouma W.Z."/>
            <person name="Meulia T."/>
            <person name="Sideli G.M."/>
            <person name="Gradziel T.M."/>
            <person name="Fresnedo-Ramirez J."/>
        </authorList>
    </citation>
    <scope>NUCLEOTIDE SEQUENCE [LARGE SCALE GENOMIC DNA]</scope>
    <source>
        <strain evidence="2">Clone GOH B32 T37-40</strain>
    </source>
</reference>
<organism evidence="2 3">
    <name type="scientific">Prunus dulcis</name>
    <name type="common">Almond</name>
    <name type="synonym">Amygdalus dulcis</name>
    <dbReference type="NCBI Taxonomy" id="3755"/>
    <lineage>
        <taxon>Eukaryota</taxon>
        <taxon>Viridiplantae</taxon>
        <taxon>Streptophyta</taxon>
        <taxon>Embryophyta</taxon>
        <taxon>Tracheophyta</taxon>
        <taxon>Spermatophyta</taxon>
        <taxon>Magnoliopsida</taxon>
        <taxon>eudicotyledons</taxon>
        <taxon>Gunneridae</taxon>
        <taxon>Pentapetalae</taxon>
        <taxon>rosids</taxon>
        <taxon>fabids</taxon>
        <taxon>Rosales</taxon>
        <taxon>Rosaceae</taxon>
        <taxon>Amygdaloideae</taxon>
        <taxon>Amygdaleae</taxon>
        <taxon>Prunus</taxon>
    </lineage>
</organism>
<feature type="chain" id="PRO_5042034481" description="Secreted protein" evidence="1">
    <location>
        <begin position="24"/>
        <end position="182"/>
    </location>
</feature>
<evidence type="ECO:0008006" key="4">
    <source>
        <dbReference type="Google" id="ProtNLM"/>
    </source>
</evidence>
<keyword evidence="3" id="KW-1185">Reference proteome</keyword>
<keyword evidence="1" id="KW-0732">Signal</keyword>
<name>A0AAD4VQP6_PRUDU</name>
<proteinExistence type="predicted"/>
<comment type="caution">
    <text evidence="2">The sequence shown here is derived from an EMBL/GenBank/DDBJ whole genome shotgun (WGS) entry which is preliminary data.</text>
</comment>
<evidence type="ECO:0000313" key="3">
    <source>
        <dbReference type="Proteomes" id="UP001054821"/>
    </source>
</evidence>
<dbReference type="Proteomes" id="UP001054821">
    <property type="component" value="Chromosome 5"/>
</dbReference>
<sequence length="182" mass="20045">MSCLSLALACRALALACLGLALSWHVVPWPWHAVALDCLGLDMTCLPLACRALAWFALPCLACTKPKPFKPCVALPLACRVFGLRWHVVALPLLPFKSFRQSDLLMRAYDGVVCFALPCILPAHIMHTACAHHAHSMRTSCTQHAHIMHTACAHHAKKVLIQRMPKKCQFNGCPRSAHSMHA</sequence>